<dbReference type="RefSeq" id="WP_203653454.1">
    <property type="nucleotide sequence ID" value="NZ_BONR01000001.1"/>
</dbReference>
<dbReference type="AlphaFoldDB" id="A0A919Q0Q3"/>
<keyword evidence="2" id="KW-1185">Reference proteome</keyword>
<accession>A0A919Q0Q3</accession>
<protein>
    <submittedName>
        <fullName evidence="1">Uncharacterized protein</fullName>
    </submittedName>
</protein>
<evidence type="ECO:0000313" key="2">
    <source>
        <dbReference type="Proteomes" id="UP000652354"/>
    </source>
</evidence>
<dbReference type="Proteomes" id="UP000652354">
    <property type="component" value="Unassembled WGS sequence"/>
</dbReference>
<name>A0A919Q0Q3_9MICO</name>
<evidence type="ECO:0000313" key="1">
    <source>
        <dbReference type="EMBL" id="GIG53992.1"/>
    </source>
</evidence>
<gene>
    <name evidence="1" type="ORF">Dac01nite_07440</name>
</gene>
<dbReference type="EMBL" id="BONR01000001">
    <property type="protein sequence ID" value="GIG53992.1"/>
    <property type="molecule type" value="Genomic_DNA"/>
</dbReference>
<organism evidence="1 2">
    <name type="scientific">Demequina activiva</name>
    <dbReference type="NCBI Taxonomy" id="1582364"/>
    <lineage>
        <taxon>Bacteria</taxon>
        <taxon>Bacillati</taxon>
        <taxon>Actinomycetota</taxon>
        <taxon>Actinomycetes</taxon>
        <taxon>Micrococcales</taxon>
        <taxon>Demequinaceae</taxon>
        <taxon>Demequina</taxon>
    </lineage>
</organism>
<comment type="caution">
    <text evidence="1">The sequence shown here is derived from an EMBL/GenBank/DDBJ whole genome shotgun (WGS) entry which is preliminary data.</text>
</comment>
<sequence>MTDDDSVELEAVVGHCFYGAFAYDAAVKSRATTVGGDSARLAVSTALKRFSTPADELVFEVTLPELPPWPYFVGVRQAFSAEARQTIEAYAAPGDRIRFVSYPVALLDDAIDKVHVALPTEHVDVLSPWSTVAPSGVAQWWALDLHKLADRSFFVVPEARSNTVMRGDLLLALHELGWPGYATELRVMDGKHMVSYEEWAEHPEWTDYQPRP</sequence>
<proteinExistence type="predicted"/>
<reference evidence="1" key="1">
    <citation type="submission" date="2021-01" db="EMBL/GenBank/DDBJ databases">
        <title>Whole genome shotgun sequence of Demequina activiva NBRC 110675.</title>
        <authorList>
            <person name="Komaki H."/>
            <person name="Tamura T."/>
        </authorList>
    </citation>
    <scope>NUCLEOTIDE SEQUENCE</scope>
    <source>
        <strain evidence="1">NBRC 110675</strain>
    </source>
</reference>